<dbReference type="AlphaFoldDB" id="A0A917M098"/>
<accession>A0A917M098</accession>
<keyword evidence="2" id="KW-1185">Reference proteome</keyword>
<comment type="caution">
    <text evidence="1">The sequence shown here is derived from an EMBL/GenBank/DDBJ whole genome shotgun (WGS) entry which is preliminary data.</text>
</comment>
<reference evidence="1" key="1">
    <citation type="journal article" date="2014" name="Int. J. Syst. Evol. Microbiol.">
        <title>Complete genome sequence of Corynebacterium casei LMG S-19264T (=DSM 44701T), isolated from a smear-ripened cheese.</title>
        <authorList>
            <consortium name="US DOE Joint Genome Institute (JGI-PGF)"/>
            <person name="Walter F."/>
            <person name="Albersmeier A."/>
            <person name="Kalinowski J."/>
            <person name="Ruckert C."/>
        </authorList>
    </citation>
    <scope>NUCLEOTIDE SEQUENCE</scope>
    <source>
        <strain evidence="1">CGMCC 1.12187</strain>
    </source>
</reference>
<dbReference type="Proteomes" id="UP000638848">
    <property type="component" value="Unassembled WGS sequence"/>
</dbReference>
<name>A0A917M098_9MICC</name>
<evidence type="ECO:0000313" key="1">
    <source>
        <dbReference type="EMBL" id="GGG68143.1"/>
    </source>
</evidence>
<protein>
    <submittedName>
        <fullName evidence="1">Uncharacterized protein</fullName>
    </submittedName>
</protein>
<proteinExistence type="predicted"/>
<sequence>MTTTAALSAPFATATEPDRQFGVAWVDETGTPCTTYRPQESGRAAFAGHLASRPGTRIEATFTLTRTRGRRRHSA</sequence>
<evidence type="ECO:0000313" key="2">
    <source>
        <dbReference type="Proteomes" id="UP000638848"/>
    </source>
</evidence>
<reference evidence="1" key="2">
    <citation type="submission" date="2020-09" db="EMBL/GenBank/DDBJ databases">
        <authorList>
            <person name="Sun Q."/>
            <person name="Zhou Y."/>
        </authorList>
    </citation>
    <scope>NUCLEOTIDE SEQUENCE</scope>
    <source>
        <strain evidence="1">CGMCC 1.12187</strain>
    </source>
</reference>
<dbReference type="EMBL" id="BMEQ01000029">
    <property type="protein sequence ID" value="GGG68143.1"/>
    <property type="molecule type" value="Genomic_DNA"/>
</dbReference>
<organism evidence="1 2">
    <name type="scientific">Kocuria dechangensis</name>
    <dbReference type="NCBI Taxonomy" id="1176249"/>
    <lineage>
        <taxon>Bacteria</taxon>
        <taxon>Bacillati</taxon>
        <taxon>Actinomycetota</taxon>
        <taxon>Actinomycetes</taxon>
        <taxon>Micrococcales</taxon>
        <taxon>Micrococcaceae</taxon>
        <taxon>Kocuria</taxon>
    </lineage>
</organism>
<gene>
    <name evidence="1" type="ORF">GCM10011374_35570</name>
</gene>
<dbReference type="RefSeq" id="WP_188539655.1">
    <property type="nucleotide sequence ID" value="NZ_BMEQ01000029.1"/>
</dbReference>